<evidence type="ECO:0000256" key="4">
    <source>
        <dbReference type="ARBA" id="ARBA00023172"/>
    </source>
</evidence>
<keyword evidence="3" id="KW-0238">DNA-binding</keyword>
<accession>C9YFE1</accession>
<reference evidence="6" key="1">
    <citation type="journal article" date="2010" name="Nature">
        <title>The Dynamic genome of Hydra.</title>
        <authorList>
            <person name="Chapman J.A."/>
            <person name="Kirkness E.F."/>
            <person name="Simakov O."/>
            <person name="Hampson S.E."/>
            <person name="Mitros T."/>
            <person name="Weinmaier T."/>
            <person name="Rattei T."/>
            <person name="Balasubramanian P.G."/>
            <person name="Borman J."/>
            <person name="Busam D."/>
            <person name="Disbennett K."/>
            <person name="Pfannkoch C."/>
            <person name="Sumin N."/>
            <person name="Sutton G."/>
            <person name="Viswanathan L."/>
            <person name="Walenz B."/>
            <person name="Goodstein D.M."/>
            <person name="Hellsten U."/>
            <person name="Kawashima T."/>
            <person name="Prochnik S.E."/>
            <person name="Putnam N.H."/>
            <person name="Shu S."/>
            <person name="Blumberg B."/>
            <person name="Dana C.E."/>
            <person name="Gee L."/>
            <person name="Kibler D.F."/>
            <person name="Law L."/>
            <person name="Lindgens D."/>
            <person name="Martinez D.E."/>
            <person name="Peng J."/>
            <person name="Wigge P.A."/>
            <person name="Bertulat B."/>
            <person name="Guder C."/>
            <person name="Nakamura Y."/>
            <person name="Ozbek S."/>
            <person name="Watanabe H."/>
            <person name="Khalturin K."/>
            <person name="Hemmrich G."/>
            <person name="Franke A."/>
            <person name="Augustin R."/>
            <person name="Fraune S."/>
            <person name="Hayakawa E."/>
            <person name="Hayakawa S."/>
            <person name="Hirose M."/>
            <person name="Hwang J."/>
            <person name="Ikeo K."/>
            <person name="Nishimiya-Fujisawa C."/>
            <person name="Ogura A."/>
            <person name="Takahashi T."/>
            <person name="Steinmetz P.R."/>
            <person name="Zhang X."/>
            <person name="Aufschnaiter R."/>
            <person name="Eder M.K."/>
            <person name="Gorny A.K."/>
            <person name="Salvenmoser W."/>
            <person name="Heimberg A.M."/>
            <person name="Wheeler B.M."/>
            <person name="Peterson K.J."/>
            <person name="Boettger A."/>
            <person name="Tischler P."/>
            <person name="Wolf A."/>
            <person name="Gojobori T."/>
            <person name="Remington K.A."/>
            <person name="Strausberg R.L."/>
            <person name="Venter J."/>
            <person name="Technau U."/>
            <person name="Hobmayer B."/>
            <person name="Bosch T.C."/>
            <person name="Holstein T.W."/>
            <person name="Fujisawa T."/>
            <person name="Bode H.R."/>
            <person name="David C.N."/>
            <person name="Rokhsar D.S."/>
            <person name="Steele R.E."/>
        </authorList>
    </citation>
    <scope>NUCLEOTIDE SEQUENCE</scope>
</reference>
<keyword evidence="2" id="KW-0815">Transposition</keyword>
<dbReference type="GO" id="GO:0032196">
    <property type="term" value="P:transposition"/>
    <property type="evidence" value="ECO:0007669"/>
    <property type="project" value="UniProtKB-KW"/>
</dbReference>
<feature type="domain" description="Transposase InsH N-terminal" evidence="5">
    <location>
        <begin position="26"/>
        <end position="76"/>
    </location>
</feature>
<dbReference type="InterPro" id="IPR047959">
    <property type="entry name" value="Transpos_IS5"/>
</dbReference>
<dbReference type="InterPro" id="IPR008490">
    <property type="entry name" value="Transposase_InsH_N"/>
</dbReference>
<evidence type="ECO:0000256" key="1">
    <source>
        <dbReference type="ARBA" id="ARBA00010075"/>
    </source>
</evidence>
<evidence type="ECO:0000259" key="5">
    <source>
        <dbReference type="Pfam" id="PF05598"/>
    </source>
</evidence>
<gene>
    <name evidence="6" type="ORF">Csp_D32970</name>
</gene>
<dbReference type="PANTHER" id="PTHR35604">
    <property type="entry name" value="TRANSPOSASE INSH FOR INSERTION SEQUENCE ELEMENT IS5A-RELATED"/>
    <property type="match status" value="1"/>
</dbReference>
<evidence type="ECO:0000256" key="2">
    <source>
        <dbReference type="ARBA" id="ARBA00022578"/>
    </source>
</evidence>
<dbReference type="AlphaFoldDB" id="C9YFE1"/>
<dbReference type="GO" id="GO:0006310">
    <property type="term" value="P:DNA recombination"/>
    <property type="evidence" value="ECO:0007669"/>
    <property type="project" value="UniProtKB-KW"/>
</dbReference>
<evidence type="ECO:0000256" key="3">
    <source>
        <dbReference type="ARBA" id="ARBA00023125"/>
    </source>
</evidence>
<keyword evidence="4" id="KW-0233">DNA recombination</keyword>
<dbReference type="NCBIfam" id="NF033581">
    <property type="entry name" value="transpos_IS5_4"/>
    <property type="match status" value="1"/>
</dbReference>
<name>C9YFE1_CURXX</name>
<dbReference type="EMBL" id="FN543107">
    <property type="protein sequence ID" value="CBA32602.1"/>
    <property type="molecule type" value="Genomic_DNA"/>
</dbReference>
<organism evidence="6">
    <name type="scientific">Curvibacter symbiont subsp. Hydra magnipapillata</name>
    <dbReference type="NCBI Taxonomy" id="667019"/>
    <lineage>
        <taxon>Bacteria</taxon>
        <taxon>Pseudomonadati</taxon>
        <taxon>Pseudomonadota</taxon>
        <taxon>Betaproteobacteria</taxon>
        <taxon>Burkholderiales</taxon>
        <taxon>Comamonadaceae</taxon>
        <taxon>Curvibacter</taxon>
    </lineage>
</organism>
<sequence>MLWFNSLRRIAAKERPGCPRFPCKPCRVHFMQQWFTLSDPAMEEAFFDTPLYREFAQLEEYGRLPDESTILRFRHRLEKHKLSEQILATVNALLEQRGLLLKTGTVVDATLIAAPSSTKNKDKGRDPEMHSSKKGKQMYFGMKKFRMSPANTVLNGCVEVRCLRGDEAGRRRRAKSDHRSRVWLYAG</sequence>
<dbReference type="Pfam" id="PF05598">
    <property type="entry name" value="DUF772"/>
    <property type="match status" value="1"/>
</dbReference>
<comment type="similarity">
    <text evidence="1">Belongs to the transposase 11 family.</text>
</comment>
<proteinExistence type="inferred from homology"/>
<dbReference type="PANTHER" id="PTHR35604:SF2">
    <property type="entry name" value="TRANSPOSASE INSH FOR INSERTION SEQUENCE ELEMENT IS5A-RELATED"/>
    <property type="match status" value="1"/>
</dbReference>
<evidence type="ECO:0000313" key="6">
    <source>
        <dbReference type="EMBL" id="CBA32602.1"/>
    </source>
</evidence>
<protein>
    <recommendedName>
        <fullName evidence="5">Transposase InsH N-terminal domain-containing protein</fullName>
    </recommendedName>
</protein>
<dbReference type="GO" id="GO:0003677">
    <property type="term" value="F:DNA binding"/>
    <property type="evidence" value="ECO:0007669"/>
    <property type="project" value="UniProtKB-KW"/>
</dbReference>